<feature type="transmembrane region" description="Helical" evidence="2">
    <location>
        <begin position="257"/>
        <end position="277"/>
    </location>
</feature>
<keyword evidence="4" id="KW-1185">Reference proteome</keyword>
<evidence type="ECO:0000256" key="2">
    <source>
        <dbReference type="SAM" id="Phobius"/>
    </source>
</evidence>
<dbReference type="AlphaFoldDB" id="A0A1I0DDW9"/>
<proteinExistence type="predicted"/>
<keyword evidence="2" id="KW-0812">Transmembrane</keyword>
<gene>
    <name evidence="3" type="ORF">SAMN04487772_11426</name>
</gene>
<name>A0A1I0DDW9_9FIRM</name>
<keyword evidence="1" id="KW-0175">Coiled coil</keyword>
<sequence length="781" mass="90267">MKYRLGNIIRAEARKLLQNNLFRISLLMLFFANFIILMLSYHSNPAFNHSYRKFKMNYEHFGKTEQERLDYAKELCVKKQVMKVYGDELSREEEALYSFARSQDIAKQEGYSDAWYEEVKKEYLSGSRLEYGASAEEEAGFLLETLEEIKYIASYQEYLDSVQEKVKDNFAIKSFAENQSEFSKKNLRKMSKDYKRMESVKPVFSGTNGLAGILGAIRLDICPCILLGVVSILLFLEDKRNGISKLYRSTWNGRGGIFLAKTVVMLLSCMFIVIVYWGGNFVFIWKVCGGIPLQAPVQSIVGFQQCIMKVSIGEYLVYYALQKMFALFVIGLIYNLIGIWAENYVTFFIFVGTGGAVSGFCAYMIPKYTFLSPFRYLNLIYYGKAAQMTKHYLNFNVMGHPVGKCIVCNIAACLLALFMLSAGLSLYGRCERVYHNYSISFHRKIKRRKKANVSVLRHEIFKVFYGSRVLVLIMLLLFTLSYITVYQPYYLNEEEYYYQMYMKKLEGEVTEEKLAYIQQEEERIESIHKQIQSAYAKYENGQMAEDVMNALVGMLRLKIKGENAFEKVKSRLEYINIHKKEQYPLVYEDGWNCVFGLCDIGVRRDKQNAFLCAAALIICLGGIFANEYETGMNRLHKVSLRGRRYTAVCKLGMSELTLVITMAVVYSQDFFFASRSYGIHSLFQKAKSIPEFAECFGAGGTILQYCIILFLVRFLGYSLLLMVNYVISRFTKSTIKTMLFLFLFFVFPVVMSLLRIEQVDRFSLNYLFYGNKALQLLGKIV</sequence>
<feature type="transmembrane region" description="Helical" evidence="2">
    <location>
        <begin position="739"/>
        <end position="756"/>
    </location>
</feature>
<dbReference type="Proteomes" id="UP000199800">
    <property type="component" value="Unassembled WGS sequence"/>
</dbReference>
<feature type="transmembrane region" description="Helical" evidence="2">
    <location>
        <begin position="344"/>
        <end position="365"/>
    </location>
</feature>
<evidence type="ECO:0000313" key="4">
    <source>
        <dbReference type="Proteomes" id="UP000199800"/>
    </source>
</evidence>
<feature type="transmembrane region" description="Helical" evidence="2">
    <location>
        <begin position="21"/>
        <end position="41"/>
    </location>
</feature>
<feature type="transmembrane region" description="Helical" evidence="2">
    <location>
        <begin position="469"/>
        <end position="490"/>
    </location>
</feature>
<dbReference type="OrthoDB" id="9760357at2"/>
<feature type="transmembrane region" description="Helical" evidence="2">
    <location>
        <begin position="702"/>
        <end position="727"/>
    </location>
</feature>
<feature type="transmembrane region" description="Helical" evidence="2">
    <location>
        <begin position="647"/>
        <end position="666"/>
    </location>
</feature>
<reference evidence="3 4" key="1">
    <citation type="submission" date="2016-10" db="EMBL/GenBank/DDBJ databases">
        <authorList>
            <person name="de Groot N.N."/>
        </authorList>
    </citation>
    <scope>NUCLEOTIDE SEQUENCE [LARGE SCALE GENOMIC DNA]</scope>
    <source>
        <strain evidence="3 4">DSM 1801</strain>
    </source>
</reference>
<evidence type="ECO:0000313" key="3">
    <source>
        <dbReference type="EMBL" id="SET30556.1"/>
    </source>
</evidence>
<evidence type="ECO:0008006" key="5">
    <source>
        <dbReference type="Google" id="ProtNLM"/>
    </source>
</evidence>
<organism evidence="3 4">
    <name type="scientific">[Clostridium] polysaccharolyticum</name>
    <dbReference type="NCBI Taxonomy" id="29364"/>
    <lineage>
        <taxon>Bacteria</taxon>
        <taxon>Bacillati</taxon>
        <taxon>Bacillota</taxon>
        <taxon>Clostridia</taxon>
        <taxon>Lachnospirales</taxon>
        <taxon>Lachnospiraceae</taxon>
    </lineage>
</organism>
<accession>A0A1I0DDW9</accession>
<feature type="transmembrane region" description="Helical" evidence="2">
    <location>
        <begin position="608"/>
        <end position="626"/>
    </location>
</feature>
<evidence type="ECO:0000256" key="1">
    <source>
        <dbReference type="SAM" id="Coils"/>
    </source>
</evidence>
<keyword evidence="2" id="KW-0472">Membrane</keyword>
<feature type="transmembrane region" description="Helical" evidence="2">
    <location>
        <begin position="401"/>
        <end position="427"/>
    </location>
</feature>
<feature type="coiled-coil region" evidence="1">
    <location>
        <begin position="502"/>
        <end position="537"/>
    </location>
</feature>
<dbReference type="EMBL" id="FOHN01000014">
    <property type="protein sequence ID" value="SET30556.1"/>
    <property type="molecule type" value="Genomic_DNA"/>
</dbReference>
<dbReference type="RefSeq" id="WP_092478097.1">
    <property type="nucleotide sequence ID" value="NZ_FOHN01000014.1"/>
</dbReference>
<keyword evidence="2" id="KW-1133">Transmembrane helix</keyword>
<dbReference type="STRING" id="29364.SAMN04487772_11426"/>
<feature type="transmembrane region" description="Helical" evidence="2">
    <location>
        <begin position="210"/>
        <end position="236"/>
    </location>
</feature>
<protein>
    <recommendedName>
        <fullName evidence="5">ABC-2 family transporter protein</fullName>
    </recommendedName>
</protein>
<feature type="transmembrane region" description="Helical" evidence="2">
    <location>
        <begin position="316"/>
        <end position="337"/>
    </location>
</feature>